<keyword evidence="5 7" id="KW-0472">Membrane</keyword>
<proteinExistence type="inferred from homology"/>
<evidence type="ECO:0000256" key="4">
    <source>
        <dbReference type="ARBA" id="ARBA00022692"/>
    </source>
</evidence>
<evidence type="ECO:0000256" key="7">
    <source>
        <dbReference type="PROSITE-ProRule" id="PRU01360"/>
    </source>
</evidence>
<keyword evidence="6 7" id="KW-0998">Cell outer membrane</keyword>
<comment type="subcellular location">
    <subcellularLocation>
        <location evidence="1 7">Cell outer membrane</location>
        <topology evidence="1 7">Multi-pass membrane protein</topology>
    </subcellularLocation>
</comment>
<evidence type="ECO:0000256" key="5">
    <source>
        <dbReference type="ARBA" id="ARBA00023136"/>
    </source>
</evidence>
<dbReference type="NCBIfam" id="TIGR04056">
    <property type="entry name" value="OMP_RagA_SusC"/>
    <property type="match status" value="1"/>
</dbReference>
<protein>
    <submittedName>
        <fullName evidence="9">SusC/RagA family TonB-linked outer membrane protein</fullName>
    </submittedName>
</protein>
<reference evidence="10" key="1">
    <citation type="submission" date="2018-05" db="EMBL/GenBank/DDBJ databases">
        <title>Pedobacter paludis sp. nov., isolated from wetland soil.</title>
        <authorList>
            <person name="Zhang Y."/>
        </authorList>
    </citation>
    <scope>NUCLEOTIDE SEQUENCE [LARGE SCALE GENOMIC DNA]</scope>
    <source>
        <strain evidence="10">R-8</strain>
    </source>
</reference>
<dbReference type="GO" id="GO:0009279">
    <property type="term" value="C:cell outer membrane"/>
    <property type="evidence" value="ECO:0007669"/>
    <property type="project" value="UniProtKB-SubCell"/>
</dbReference>
<accession>A0A317F1V0</accession>
<dbReference type="NCBIfam" id="TIGR04057">
    <property type="entry name" value="SusC_RagA_signa"/>
    <property type="match status" value="1"/>
</dbReference>
<dbReference type="InterPro" id="IPR036942">
    <property type="entry name" value="Beta-barrel_TonB_sf"/>
</dbReference>
<dbReference type="Gene3D" id="2.40.170.20">
    <property type="entry name" value="TonB-dependent receptor, beta-barrel domain"/>
    <property type="match status" value="1"/>
</dbReference>
<keyword evidence="3 7" id="KW-1134">Transmembrane beta strand</keyword>
<evidence type="ECO:0000256" key="6">
    <source>
        <dbReference type="ARBA" id="ARBA00023237"/>
    </source>
</evidence>
<dbReference type="InterPro" id="IPR012910">
    <property type="entry name" value="Plug_dom"/>
</dbReference>
<comment type="similarity">
    <text evidence="7">Belongs to the TonB-dependent receptor family.</text>
</comment>
<evidence type="ECO:0000256" key="3">
    <source>
        <dbReference type="ARBA" id="ARBA00022452"/>
    </source>
</evidence>
<dbReference type="Pfam" id="PF07715">
    <property type="entry name" value="Plug"/>
    <property type="match status" value="1"/>
</dbReference>
<feature type="domain" description="TonB-dependent receptor plug" evidence="8">
    <location>
        <begin position="245"/>
        <end position="374"/>
    </location>
</feature>
<dbReference type="Gene3D" id="2.170.130.10">
    <property type="entry name" value="TonB-dependent receptor, plug domain"/>
    <property type="match status" value="1"/>
</dbReference>
<dbReference type="Pfam" id="PF13715">
    <property type="entry name" value="CarbopepD_reg_2"/>
    <property type="match status" value="1"/>
</dbReference>
<dbReference type="SUPFAM" id="SSF49464">
    <property type="entry name" value="Carboxypeptidase regulatory domain-like"/>
    <property type="match status" value="1"/>
</dbReference>
<name>A0A317F1V0_9SPHI</name>
<keyword evidence="4 7" id="KW-0812">Transmembrane</keyword>
<gene>
    <name evidence="9" type="ORF">DF947_10775</name>
</gene>
<keyword evidence="2 7" id="KW-0813">Transport</keyword>
<dbReference type="InterPro" id="IPR039426">
    <property type="entry name" value="TonB-dep_rcpt-like"/>
</dbReference>
<dbReference type="InterPro" id="IPR023997">
    <property type="entry name" value="TonB-dep_OMP_SusC/RagA_CS"/>
</dbReference>
<evidence type="ECO:0000256" key="2">
    <source>
        <dbReference type="ARBA" id="ARBA00022448"/>
    </source>
</evidence>
<keyword evidence="10" id="KW-1185">Reference proteome</keyword>
<evidence type="ECO:0000313" key="10">
    <source>
        <dbReference type="Proteomes" id="UP000245391"/>
    </source>
</evidence>
<dbReference type="InterPro" id="IPR008969">
    <property type="entry name" value="CarboxyPept-like_regulatory"/>
</dbReference>
<dbReference type="SUPFAM" id="SSF56935">
    <property type="entry name" value="Porins"/>
    <property type="match status" value="1"/>
</dbReference>
<dbReference type="EMBL" id="QGNY01000003">
    <property type="protein sequence ID" value="PWS32243.1"/>
    <property type="molecule type" value="Genomic_DNA"/>
</dbReference>
<sequence length="1138" mass="125260">MVLVNAPTLTKKPTNKNMKYFIYSSWLGNQLRHGVMKTFIVMKLSLLITVIAVLNVKAAANAQNISINVKNQTIQEICKEIEKQSGYTFWYSDELNLQKKLSITLNHSTLTDALDACLKKQGFDYQLIDKTILLKKKEESIIDKVKNLFKRINITGRITDEQGNAIPGVNVTVKGTNAITTTDNAGKYNIEADENAILVFTYVGYEIQETPVNNRKTINIRLKASDNQLDQVQVIGYGTTTRRLSTSNIGSVKAEQIARQPVSNPLLALQGKVPGLSVTQTSGFAGANVDVTIQGLNSLRKGNDAFYVIDGVPYSPQQISTPVTPTYYPGSSTAGAPTGGSALNFINPADIESIEILKDADATAIYGSKAANGAILITTKKGKIGRMKVDLNMQSGIGEVAKEIKLLGTEDYLKIRRAALANDGTAIGATDYDLNGTWDQNTQHNWQKELIGNTASFTNLQASISGGTENVQYLIGGGYLRDGSVMSSKFNDTKGNAHFNLNVKSPNQKIGANLTVSYLQDLNKMPTADFTGSSYILLAPNSPQLYNEDGSINWAPLPGNPNSSTFSNPIAALDRSYIFRTTNIISNAGIFYNIIPGLVLKANIGYNRLQSQEDLLNPQSSYSPSITTNLRSHNYANKYVNSYIVEPQLTYNRNTKIGHFEFLLGGSLQQSDNNLKAFNASGFATDGQLENMQAASTITASAALQSRYRYSGIFGRVNYRLKDRYILNISARRDGSSRFGPENLFNNFYALGGAWIFSEESFLKESLGFINFGKLRISYGTTGNDQIGDYQFLNLYNNYTSGIGVPYQSTVGLLPTGHSNPYLQWEDTNKLNIGIDLGFLKNRILFNLNYFRNRSANQLLPQPLPAYTGFASVTSNLPAVVQNTGLEMTLEASPIKGKSFRWETSLVLTIPKNKLASFPGLEQSTLASQYVVGQPINVLQRYNYAGVNPQTGLYEFWKADGTLTTSPVALTDRTVLVDLNPQYYGGFNNNVTYKSLSLDFTFQFVKQLGETFKYGFGGPGRINNNAPVNYLNYWKAPGDQAEFQRPSLTSISSTAYSNLRNSNAIYDDASFIRLKNVSLSYSLPQSFLKRIKIPNAAVFLQGQNLLTITGYQGRDPESRSTLGLPPLRVYTIGIQLSL</sequence>
<dbReference type="InterPro" id="IPR037066">
    <property type="entry name" value="Plug_dom_sf"/>
</dbReference>
<dbReference type="Gene3D" id="2.60.40.1120">
    <property type="entry name" value="Carboxypeptidase-like, regulatory domain"/>
    <property type="match status" value="1"/>
</dbReference>
<dbReference type="Proteomes" id="UP000245391">
    <property type="component" value="Unassembled WGS sequence"/>
</dbReference>
<dbReference type="InterPro" id="IPR023996">
    <property type="entry name" value="TonB-dep_OMP_SusC/RagA"/>
</dbReference>
<comment type="caution">
    <text evidence="9">The sequence shown here is derived from an EMBL/GenBank/DDBJ whole genome shotgun (WGS) entry which is preliminary data.</text>
</comment>
<dbReference type="PROSITE" id="PS52016">
    <property type="entry name" value="TONB_DEPENDENT_REC_3"/>
    <property type="match status" value="1"/>
</dbReference>
<evidence type="ECO:0000313" key="9">
    <source>
        <dbReference type="EMBL" id="PWS32243.1"/>
    </source>
</evidence>
<organism evidence="9 10">
    <name type="scientific">Pedobacter paludis</name>
    <dbReference type="NCBI Taxonomy" id="2203212"/>
    <lineage>
        <taxon>Bacteria</taxon>
        <taxon>Pseudomonadati</taxon>
        <taxon>Bacteroidota</taxon>
        <taxon>Sphingobacteriia</taxon>
        <taxon>Sphingobacteriales</taxon>
        <taxon>Sphingobacteriaceae</taxon>
        <taxon>Pedobacter</taxon>
    </lineage>
</organism>
<evidence type="ECO:0000259" key="8">
    <source>
        <dbReference type="Pfam" id="PF07715"/>
    </source>
</evidence>
<dbReference type="AlphaFoldDB" id="A0A317F1V0"/>
<evidence type="ECO:0000256" key="1">
    <source>
        <dbReference type="ARBA" id="ARBA00004571"/>
    </source>
</evidence>